<name>A0A7H0VB13_9FLAO</name>
<proteinExistence type="predicted"/>
<gene>
    <name evidence="1" type="ORF">H4K34_11030</name>
</gene>
<dbReference type="AlphaFoldDB" id="A0A7H0VB13"/>
<evidence type="ECO:0000313" key="1">
    <source>
        <dbReference type="EMBL" id="QNR22911.1"/>
    </source>
</evidence>
<dbReference type="RefSeq" id="WP_210757479.1">
    <property type="nucleotide sequence ID" value="NZ_CP060139.1"/>
</dbReference>
<evidence type="ECO:0000313" key="2">
    <source>
        <dbReference type="Proteomes" id="UP000516305"/>
    </source>
</evidence>
<accession>A0A7H0VB13</accession>
<keyword evidence="2" id="KW-1185">Reference proteome</keyword>
<evidence type="ECO:0008006" key="3">
    <source>
        <dbReference type="Google" id="ProtNLM"/>
    </source>
</evidence>
<protein>
    <recommendedName>
        <fullName evidence="3">Lipocalin-like domain-containing protein</fullName>
    </recommendedName>
</protein>
<dbReference type="KEGG" id="chyd:H4K34_11030"/>
<sequence>MALLVLSLVACESDDPSENPVAIRDKYLGQWNVTENTGINHPQFYQVNIVAGDADDEIVIEGLYNEVNSKVVALVSGTQLSIPNQNSAGISYVGSGTANADYSQIALSFTANDGSGPDQIEAVLVP</sequence>
<dbReference type="EMBL" id="CP060139">
    <property type="protein sequence ID" value="QNR22911.1"/>
    <property type="molecule type" value="Genomic_DNA"/>
</dbReference>
<reference evidence="1 2" key="1">
    <citation type="submission" date="2020-08" db="EMBL/GenBank/DDBJ databases">
        <title>Croceimicrobium hydrocarbonivorans gen. nov., sp. nov., a novel marine bacterium isolated from a bacterial consortium that degrades polyethylene terephthalate.</title>
        <authorList>
            <person name="Liu R."/>
        </authorList>
    </citation>
    <scope>NUCLEOTIDE SEQUENCE [LARGE SCALE GENOMIC DNA]</scope>
    <source>
        <strain evidence="1 2">A20-9</strain>
    </source>
</reference>
<dbReference type="Proteomes" id="UP000516305">
    <property type="component" value="Chromosome"/>
</dbReference>
<organism evidence="1 2">
    <name type="scientific">Croceimicrobium hydrocarbonivorans</name>
    <dbReference type="NCBI Taxonomy" id="2761580"/>
    <lineage>
        <taxon>Bacteria</taxon>
        <taxon>Pseudomonadati</taxon>
        <taxon>Bacteroidota</taxon>
        <taxon>Flavobacteriia</taxon>
        <taxon>Flavobacteriales</taxon>
        <taxon>Owenweeksiaceae</taxon>
        <taxon>Croceimicrobium</taxon>
    </lineage>
</organism>